<proteinExistence type="predicted"/>
<dbReference type="RefSeq" id="WP_307905358.1">
    <property type="nucleotide sequence ID" value="NZ_AP027059.1"/>
</dbReference>
<gene>
    <name evidence="2" type="ORF">HLVA_09970</name>
</gene>
<protein>
    <submittedName>
        <fullName evidence="2">Flavodoxin</fullName>
    </submittedName>
</protein>
<evidence type="ECO:0000313" key="2">
    <source>
        <dbReference type="EMBL" id="BDU50428.1"/>
    </source>
</evidence>
<evidence type="ECO:0000313" key="3">
    <source>
        <dbReference type="Proteomes" id="UP001321582"/>
    </source>
</evidence>
<organism evidence="2 3">
    <name type="scientific">Haliovirga abyssi</name>
    <dbReference type="NCBI Taxonomy" id="2996794"/>
    <lineage>
        <taxon>Bacteria</taxon>
        <taxon>Fusobacteriati</taxon>
        <taxon>Fusobacteriota</taxon>
        <taxon>Fusobacteriia</taxon>
        <taxon>Fusobacteriales</taxon>
        <taxon>Haliovirgaceae</taxon>
        <taxon>Haliovirga</taxon>
    </lineage>
</organism>
<dbReference type="GO" id="GO:0010181">
    <property type="term" value="F:FMN binding"/>
    <property type="evidence" value="ECO:0007669"/>
    <property type="project" value="InterPro"/>
</dbReference>
<dbReference type="Gene3D" id="3.40.50.360">
    <property type="match status" value="1"/>
</dbReference>
<feature type="domain" description="Flavodoxin-like" evidence="1">
    <location>
        <begin position="8"/>
        <end position="158"/>
    </location>
</feature>
<dbReference type="Proteomes" id="UP001321582">
    <property type="component" value="Chromosome"/>
</dbReference>
<dbReference type="GO" id="GO:0003955">
    <property type="term" value="F:NAD(P)H dehydrogenase (quinone) activity"/>
    <property type="evidence" value="ECO:0007669"/>
    <property type="project" value="TreeGrafter"/>
</dbReference>
<dbReference type="KEGG" id="haby:HLVA_09970"/>
<evidence type="ECO:0000259" key="1">
    <source>
        <dbReference type="PROSITE" id="PS50902"/>
    </source>
</evidence>
<name>A0AAU9DPQ4_9FUSO</name>
<dbReference type="GO" id="GO:0016020">
    <property type="term" value="C:membrane"/>
    <property type="evidence" value="ECO:0007669"/>
    <property type="project" value="TreeGrafter"/>
</dbReference>
<keyword evidence="3" id="KW-1185">Reference proteome</keyword>
<dbReference type="Pfam" id="PF00258">
    <property type="entry name" value="Flavodoxin_1"/>
    <property type="match status" value="1"/>
</dbReference>
<dbReference type="PANTHER" id="PTHR30546">
    <property type="entry name" value="FLAVODOXIN-RELATED PROTEIN WRBA-RELATED"/>
    <property type="match status" value="1"/>
</dbReference>
<dbReference type="AlphaFoldDB" id="A0AAU9DPQ4"/>
<accession>A0AAU9DPQ4</accession>
<dbReference type="SUPFAM" id="SSF52218">
    <property type="entry name" value="Flavoproteins"/>
    <property type="match status" value="1"/>
</dbReference>
<sequence>MEKKTIKIAIIYYSKGNNTKLVAETIKIGLEEIENIEVKSMSLEELDPNYIKEAKAIIFGTPTYYANISWQMKKWFDESQGYNLEGKLGAVFATENHIGGGADTALLTLINHLMVKGMLIYSGGSALGNPYIHLGVVAIKDGDDYQKERAKIFGNRIARKTLELFGNIK</sequence>
<dbReference type="EMBL" id="AP027059">
    <property type="protein sequence ID" value="BDU50428.1"/>
    <property type="molecule type" value="Genomic_DNA"/>
</dbReference>
<dbReference type="PROSITE" id="PS50902">
    <property type="entry name" value="FLAVODOXIN_LIKE"/>
    <property type="match status" value="1"/>
</dbReference>
<dbReference type="InterPro" id="IPR008254">
    <property type="entry name" value="Flavodoxin/NO_synth"/>
</dbReference>
<dbReference type="InterPro" id="IPR029039">
    <property type="entry name" value="Flavoprotein-like_sf"/>
</dbReference>
<dbReference type="PANTHER" id="PTHR30546:SF23">
    <property type="entry name" value="FLAVOPROTEIN-LIKE PROTEIN YCP4-RELATED"/>
    <property type="match status" value="1"/>
</dbReference>
<reference evidence="2 3" key="1">
    <citation type="submission" date="2022-11" db="EMBL/GenBank/DDBJ databases">
        <title>Haliovirga abyssi gen. nov., sp. nov., a mesophilic fermentative bacterium isolated from the Iheya North hydrothermal field and the proposal of Haliovirgaceae fam. nov.</title>
        <authorList>
            <person name="Miyazaki U."/>
            <person name="Tame A."/>
            <person name="Miyazaki J."/>
            <person name="Takai K."/>
            <person name="Sawayama S."/>
            <person name="Kitajima M."/>
            <person name="Okamoto A."/>
            <person name="Nakagawa S."/>
        </authorList>
    </citation>
    <scope>NUCLEOTIDE SEQUENCE [LARGE SCALE GENOMIC DNA]</scope>
    <source>
        <strain evidence="2 3">IC12</strain>
    </source>
</reference>